<dbReference type="Gene3D" id="3.10.450.50">
    <property type="match status" value="1"/>
</dbReference>
<dbReference type="PROSITE" id="PS50109">
    <property type="entry name" value="HIS_KIN"/>
    <property type="match status" value="1"/>
</dbReference>
<dbReference type="InterPro" id="IPR004358">
    <property type="entry name" value="Sig_transdc_His_kin-like_C"/>
</dbReference>
<dbReference type="InterPro" id="IPR003594">
    <property type="entry name" value="HATPase_dom"/>
</dbReference>
<accession>A0A1H5V737</accession>
<name>A0A1H5V737_9BACT</name>
<dbReference type="Gene3D" id="1.10.287.130">
    <property type="match status" value="1"/>
</dbReference>
<dbReference type="InterPro" id="IPR032710">
    <property type="entry name" value="NTF2-like_dom_sf"/>
</dbReference>
<dbReference type="PANTHER" id="PTHR43065:SF42">
    <property type="entry name" value="TWO-COMPONENT SENSOR PPRA"/>
    <property type="match status" value="1"/>
</dbReference>
<dbReference type="SMART" id="SM00387">
    <property type="entry name" value="HATPase_c"/>
    <property type="match status" value="1"/>
</dbReference>
<evidence type="ECO:0000256" key="2">
    <source>
        <dbReference type="ARBA" id="ARBA00012438"/>
    </source>
</evidence>
<dbReference type="InterPro" id="IPR036890">
    <property type="entry name" value="HATPase_C_sf"/>
</dbReference>
<comment type="catalytic activity">
    <reaction evidence="1">
        <text>ATP + protein L-histidine = ADP + protein N-phospho-L-histidine.</text>
        <dbReference type="EC" id="2.7.13.3"/>
    </reaction>
</comment>
<dbReference type="Pfam" id="PF13474">
    <property type="entry name" value="SnoaL_3"/>
    <property type="match status" value="1"/>
</dbReference>
<protein>
    <recommendedName>
        <fullName evidence="2">histidine kinase</fullName>
        <ecNumber evidence="2">2.7.13.3</ecNumber>
    </recommendedName>
</protein>
<dbReference type="OrthoDB" id="9806995at2"/>
<dbReference type="SUPFAM" id="SSF54427">
    <property type="entry name" value="NTF2-like"/>
    <property type="match status" value="1"/>
</dbReference>
<dbReference type="PANTHER" id="PTHR43065">
    <property type="entry name" value="SENSOR HISTIDINE KINASE"/>
    <property type="match status" value="1"/>
</dbReference>
<dbReference type="EMBL" id="FNVR01000006">
    <property type="protein sequence ID" value="SEF82568.1"/>
    <property type="molecule type" value="Genomic_DNA"/>
</dbReference>
<dbReference type="SUPFAM" id="SSF47384">
    <property type="entry name" value="Homodimeric domain of signal transducing histidine kinase"/>
    <property type="match status" value="1"/>
</dbReference>
<dbReference type="RefSeq" id="WP_103924213.1">
    <property type="nucleotide sequence ID" value="NZ_FNVR01000006.1"/>
</dbReference>
<keyword evidence="7" id="KW-1185">Reference proteome</keyword>
<keyword evidence="4" id="KW-0175">Coiled coil</keyword>
<dbReference type="Gene3D" id="3.30.565.10">
    <property type="entry name" value="Histidine kinase-like ATPase, C-terminal domain"/>
    <property type="match status" value="1"/>
</dbReference>
<evidence type="ECO:0000313" key="6">
    <source>
        <dbReference type="EMBL" id="SEF82568.1"/>
    </source>
</evidence>
<evidence type="ECO:0000313" key="7">
    <source>
        <dbReference type="Proteomes" id="UP000236736"/>
    </source>
</evidence>
<keyword evidence="6" id="KW-0418">Kinase</keyword>
<dbReference type="InterPro" id="IPR037401">
    <property type="entry name" value="SnoaL-like"/>
</dbReference>
<reference evidence="7" key="1">
    <citation type="submission" date="2016-10" db="EMBL/GenBank/DDBJ databases">
        <authorList>
            <person name="Varghese N."/>
            <person name="Submissions S."/>
        </authorList>
    </citation>
    <scope>NUCLEOTIDE SEQUENCE [LARGE SCALE GENOMIC DNA]</scope>
    <source>
        <strain evidence="7">DSM 17298</strain>
    </source>
</reference>
<dbReference type="SUPFAM" id="SSF55874">
    <property type="entry name" value="ATPase domain of HSP90 chaperone/DNA topoisomerase II/histidine kinase"/>
    <property type="match status" value="1"/>
</dbReference>
<dbReference type="GO" id="GO:0000155">
    <property type="term" value="F:phosphorelay sensor kinase activity"/>
    <property type="evidence" value="ECO:0007669"/>
    <property type="project" value="InterPro"/>
</dbReference>
<dbReference type="SMART" id="SM00388">
    <property type="entry name" value="HisKA"/>
    <property type="match status" value="1"/>
</dbReference>
<sequence>MESQKTKLAEARKTYETYWDSYTKGDLETFASTLDDLFEMIGTSESERCHTKADGIEFLKAQLHEIVGKAEMRNRQIDVVPVDHLVLINEQCDIYVLIGTDWNFYSKIRISTLLRETKEGWKVTQQHGSLPDMRVQEGETIALEKISKENLELRDAIKRRTIELENKSRELEIEASLERVRAVALGMQNPADILDICQVMFNELKSLGFTDLRNTIINFWDDSNNSLIDYDYSDFAGANKAKIAYGSHPIIEQFQKRIRKSKDSFAKLVVKKEYLESWKQRRRDSGEYEDPRLNDLSELYYYFYSIGVGAIGISTFGPLTNVNLDLLKRFRNVFEFAYRRYMDVAQAEAHARESEIDLALERVRAQTMAMHNSEDVGKCVVKMFSELTALGVDEGTRFGIGILNHDNENNQLWTARKTGEEVNMHIGNINMSWHPMLKKARQAWLEQVPYHQYVLEGEDLLDYYRMLNNAPDYKIQIPIEKLPEKEIQHCFIFEHGFFYAFSPYEFQPELIHITKRVSALFEQTYTRFLDLQKAEAQAREAQIEAALERVRSKAMSMHSSEDLTETIRVFYNQVSLLNGIPQRCGVSLFDKETHNSEFTSMYTTKEGKAVEIIATLKLVGHPILENMYEYWLLQKEYHPILRGQEIREYYQFIKPQVAYPEVSNDEVQYGYYFFFREGTIYAWTEVGLTESELQIYRKFTTVLSLTYKRYNDLKLAEAQAKEAKIEAALERVRSKSLAMHKSTELHEVVNTLYGEFMHLEINFNVVGIQLLKDRTKDLHLWISTADGLYDNVIHWPYVNMRNFNEMYAASSTQSPLTITLNEEETRAFFEEYFKLPEVPQGRKEATKAVRLIDVMGFYQKNTGIFLMRYTEGVYSGYEKDIIQRFSKVFEQAYTRFLDLQKAEAQALEVIKRASVDRVRAEIASMRTTSDLERIQPLIWNELNILGVPFIRCGVFIMDEAKQEVQAFLSTPDGKSIAAFHLPYHSTEQSRQIVAHWQQKKIFRDHMDEAAFAEYTQNLVQQGAVASDEKYVTENRPTDLYLHFLPFLQGMLYVGNDAPLKDEALQLVQNLADAFSTAYARYEDFNRLEIAKAEVEAAMSKLKATQSQLVQQEKLASLGQLTAGIAHEIKNPLNFVNNFSEVSMELVDEVIEERAKSQEAKDESLVDEILADIKSNLKKVHEHGSRANSIVSSMLQHSRGGSGKMEAADLNSLIREYVNLSFHGMRAGKNPIDVDIILDLDPEVKEVPLIKEDFSRVVINLCNNAFDAMRSKMYQVQSTKYEVEVGKDIDYLPKLKVITSLEKGQVLIAVQDNGPGIPDEIKDKILQPFFTTKKGTEGTGLGLSITHDIIKAHGGEIKVESRACEFTIFEILLPV</sequence>
<evidence type="ECO:0000259" key="5">
    <source>
        <dbReference type="PROSITE" id="PS50109"/>
    </source>
</evidence>
<dbReference type="PRINTS" id="PR00344">
    <property type="entry name" value="BCTRLSENSOR"/>
</dbReference>
<dbReference type="Proteomes" id="UP000236736">
    <property type="component" value="Unassembled WGS sequence"/>
</dbReference>
<keyword evidence="3" id="KW-0597">Phosphoprotein</keyword>
<evidence type="ECO:0000256" key="4">
    <source>
        <dbReference type="SAM" id="Coils"/>
    </source>
</evidence>
<dbReference type="InterPro" id="IPR036097">
    <property type="entry name" value="HisK_dim/P_sf"/>
</dbReference>
<gene>
    <name evidence="6" type="ORF">SAMN03080598_01532</name>
</gene>
<dbReference type="InterPro" id="IPR003661">
    <property type="entry name" value="HisK_dim/P_dom"/>
</dbReference>
<dbReference type="EC" id="2.7.13.3" evidence="2"/>
<evidence type="ECO:0000256" key="3">
    <source>
        <dbReference type="ARBA" id="ARBA00022553"/>
    </source>
</evidence>
<dbReference type="STRING" id="1120964.GCA_001313265_01505"/>
<evidence type="ECO:0000256" key="1">
    <source>
        <dbReference type="ARBA" id="ARBA00000085"/>
    </source>
</evidence>
<dbReference type="Pfam" id="PF00512">
    <property type="entry name" value="HisKA"/>
    <property type="match status" value="1"/>
</dbReference>
<organism evidence="6 7">
    <name type="scientific">Algoriphagus boritolerans DSM 17298 = JCM 18970</name>
    <dbReference type="NCBI Taxonomy" id="1120964"/>
    <lineage>
        <taxon>Bacteria</taxon>
        <taxon>Pseudomonadati</taxon>
        <taxon>Bacteroidota</taxon>
        <taxon>Cytophagia</taxon>
        <taxon>Cytophagales</taxon>
        <taxon>Cyclobacteriaceae</taxon>
        <taxon>Algoriphagus</taxon>
    </lineage>
</organism>
<keyword evidence="6" id="KW-0808">Transferase</keyword>
<feature type="domain" description="Histidine kinase" evidence="5">
    <location>
        <begin position="1123"/>
        <end position="1374"/>
    </location>
</feature>
<dbReference type="Pfam" id="PF02518">
    <property type="entry name" value="HATPase_c"/>
    <property type="match status" value="1"/>
</dbReference>
<proteinExistence type="predicted"/>
<dbReference type="CDD" id="cd00082">
    <property type="entry name" value="HisKA"/>
    <property type="match status" value="1"/>
</dbReference>
<dbReference type="InterPro" id="IPR005467">
    <property type="entry name" value="His_kinase_dom"/>
</dbReference>
<feature type="coiled-coil region" evidence="4">
    <location>
        <begin position="1084"/>
        <end position="1114"/>
    </location>
</feature>